<comment type="caution">
    <text evidence="1">The sequence shown here is derived from an EMBL/GenBank/DDBJ whole genome shotgun (WGS) entry which is preliminary data.</text>
</comment>
<evidence type="ECO:0000313" key="1">
    <source>
        <dbReference type="EMBL" id="KAI8424496.1"/>
    </source>
</evidence>
<keyword evidence="2" id="KW-1185">Reference proteome</keyword>
<protein>
    <submittedName>
        <fullName evidence="1">Uncharacterized protein</fullName>
    </submittedName>
</protein>
<gene>
    <name evidence="1" type="ORF">MSG28_002964</name>
</gene>
<evidence type="ECO:0000313" key="2">
    <source>
        <dbReference type="Proteomes" id="UP001064048"/>
    </source>
</evidence>
<proteinExistence type="predicted"/>
<reference evidence="1 2" key="1">
    <citation type="journal article" date="2022" name="Genome Biol. Evol.">
        <title>The Spruce Budworm Genome: Reconstructing the Evolutionary History of Antifreeze Proteins.</title>
        <authorList>
            <person name="Beliveau C."/>
            <person name="Gagne P."/>
            <person name="Picq S."/>
            <person name="Vernygora O."/>
            <person name="Keeling C.I."/>
            <person name="Pinkney K."/>
            <person name="Doucet D."/>
            <person name="Wen F."/>
            <person name="Johnston J.S."/>
            <person name="Maaroufi H."/>
            <person name="Boyle B."/>
            <person name="Laroche J."/>
            <person name="Dewar K."/>
            <person name="Juretic N."/>
            <person name="Blackburn G."/>
            <person name="Nisole A."/>
            <person name="Brunet B."/>
            <person name="Brandao M."/>
            <person name="Lumley L."/>
            <person name="Duan J."/>
            <person name="Quan G."/>
            <person name="Lucarotti C.J."/>
            <person name="Roe A.D."/>
            <person name="Sperling F.A.H."/>
            <person name="Levesque R.C."/>
            <person name="Cusson M."/>
        </authorList>
    </citation>
    <scope>NUCLEOTIDE SEQUENCE [LARGE SCALE GENOMIC DNA]</scope>
    <source>
        <strain evidence="1">Glfc:IPQL:Cfum</strain>
    </source>
</reference>
<accession>A0ACC0JJY6</accession>
<sequence length="452" mass="52821">MDDPYVYETINKMSRRDAEEYLAKIYMKWKTQDARVLDIGCGGGGLTTSVLKKFIPKNFKRLVGCDRSQNSVDFALQHYRSDKIRFFKFDIQDILPDELKENFDHILSFYVFHWAQRQVTAFTNVYNMLAEGGNCLLLFLGRSRYFELFEELSRTPKWGAALKDIREFLTPYYDSQDPAGEVRAMMEQIGFKDIDVKAVYRTYRHKGGVDEFKKEYLAKISMKWKTQDARVLDIGCGGGGLTTSVLKKFIPKNFKRLVGCDRSQNSVDFALQHYRSDKIQFIKFDIQDVLPDELKENFDHILSFYVFHWAQRQVTAFTNVYNMLAEGGNCLLLFLGRSRYFELFEELSRTPKWGAALKDIREFLTPYYDSQDPAGEVRTMMEQIGFKDIDVKADYRTYRHEGGVDEFKTVMKCLNPFDGLNDRWDEFMDECVKLDPDSGTFKYQLIVAYGSK</sequence>
<dbReference type="Proteomes" id="UP001064048">
    <property type="component" value="Chromosome 4"/>
</dbReference>
<organism evidence="1 2">
    <name type="scientific">Choristoneura fumiferana</name>
    <name type="common">Spruce budworm moth</name>
    <name type="synonym">Archips fumiferana</name>
    <dbReference type="NCBI Taxonomy" id="7141"/>
    <lineage>
        <taxon>Eukaryota</taxon>
        <taxon>Metazoa</taxon>
        <taxon>Ecdysozoa</taxon>
        <taxon>Arthropoda</taxon>
        <taxon>Hexapoda</taxon>
        <taxon>Insecta</taxon>
        <taxon>Pterygota</taxon>
        <taxon>Neoptera</taxon>
        <taxon>Endopterygota</taxon>
        <taxon>Lepidoptera</taxon>
        <taxon>Glossata</taxon>
        <taxon>Ditrysia</taxon>
        <taxon>Tortricoidea</taxon>
        <taxon>Tortricidae</taxon>
        <taxon>Tortricinae</taxon>
        <taxon>Choristoneura</taxon>
    </lineage>
</organism>
<dbReference type="EMBL" id="CM046104">
    <property type="protein sequence ID" value="KAI8424496.1"/>
    <property type="molecule type" value="Genomic_DNA"/>
</dbReference>
<name>A0ACC0JJY6_CHOFU</name>